<reference evidence="1" key="2">
    <citation type="submission" date="2020-11" db="EMBL/GenBank/DDBJ databases">
        <authorList>
            <person name="McCartney M.A."/>
            <person name="Auch B."/>
            <person name="Kono T."/>
            <person name="Mallez S."/>
            <person name="Becker A."/>
            <person name="Gohl D.M."/>
            <person name="Silverstein K.A.T."/>
            <person name="Koren S."/>
            <person name="Bechman K.B."/>
            <person name="Herman A."/>
            <person name="Abrahante J.E."/>
            <person name="Garbe J."/>
        </authorList>
    </citation>
    <scope>NUCLEOTIDE SEQUENCE</scope>
    <source>
        <strain evidence="1">Duluth1</strain>
        <tissue evidence="1">Whole animal</tissue>
    </source>
</reference>
<organism evidence="1 2">
    <name type="scientific">Dreissena polymorpha</name>
    <name type="common">Zebra mussel</name>
    <name type="synonym">Mytilus polymorpha</name>
    <dbReference type="NCBI Taxonomy" id="45954"/>
    <lineage>
        <taxon>Eukaryota</taxon>
        <taxon>Metazoa</taxon>
        <taxon>Spiralia</taxon>
        <taxon>Lophotrochozoa</taxon>
        <taxon>Mollusca</taxon>
        <taxon>Bivalvia</taxon>
        <taxon>Autobranchia</taxon>
        <taxon>Heteroconchia</taxon>
        <taxon>Euheterodonta</taxon>
        <taxon>Imparidentia</taxon>
        <taxon>Neoheterodontei</taxon>
        <taxon>Myida</taxon>
        <taxon>Dreissenoidea</taxon>
        <taxon>Dreissenidae</taxon>
        <taxon>Dreissena</taxon>
    </lineage>
</organism>
<sequence length="111" mass="12385">MGGQYFHADCSVSWWISSSRFRTKRFNDLDAVSQWSTIWLSGQNVTFCGGRDSCRWDESLAPINAAISSSWGRVNVFSGATLFFAITSLDCDWSQMKAAALLDLMLASTRI</sequence>
<name>A0A9D4QYA0_DREPO</name>
<reference evidence="1" key="1">
    <citation type="journal article" date="2019" name="bioRxiv">
        <title>The Genome of the Zebra Mussel, Dreissena polymorpha: A Resource for Invasive Species Research.</title>
        <authorList>
            <person name="McCartney M.A."/>
            <person name="Auch B."/>
            <person name="Kono T."/>
            <person name="Mallez S."/>
            <person name="Zhang Y."/>
            <person name="Obille A."/>
            <person name="Becker A."/>
            <person name="Abrahante J.E."/>
            <person name="Garbe J."/>
            <person name="Badalamenti J.P."/>
            <person name="Herman A."/>
            <person name="Mangelson H."/>
            <person name="Liachko I."/>
            <person name="Sullivan S."/>
            <person name="Sone E.D."/>
            <person name="Koren S."/>
            <person name="Silverstein K.A.T."/>
            <person name="Beckman K.B."/>
            <person name="Gohl D.M."/>
        </authorList>
    </citation>
    <scope>NUCLEOTIDE SEQUENCE</scope>
    <source>
        <strain evidence="1">Duluth1</strain>
        <tissue evidence="1">Whole animal</tissue>
    </source>
</reference>
<dbReference type="Proteomes" id="UP000828390">
    <property type="component" value="Unassembled WGS sequence"/>
</dbReference>
<evidence type="ECO:0000313" key="1">
    <source>
        <dbReference type="EMBL" id="KAH3847187.1"/>
    </source>
</evidence>
<gene>
    <name evidence="1" type="ORF">DPMN_089504</name>
</gene>
<accession>A0A9D4QYA0</accession>
<proteinExistence type="predicted"/>
<comment type="caution">
    <text evidence="1">The sequence shown here is derived from an EMBL/GenBank/DDBJ whole genome shotgun (WGS) entry which is preliminary data.</text>
</comment>
<protein>
    <submittedName>
        <fullName evidence="1">Uncharacterized protein</fullName>
    </submittedName>
</protein>
<dbReference type="EMBL" id="JAIWYP010000003">
    <property type="protein sequence ID" value="KAH3847187.1"/>
    <property type="molecule type" value="Genomic_DNA"/>
</dbReference>
<keyword evidence="2" id="KW-1185">Reference proteome</keyword>
<evidence type="ECO:0000313" key="2">
    <source>
        <dbReference type="Proteomes" id="UP000828390"/>
    </source>
</evidence>
<dbReference type="AlphaFoldDB" id="A0A9D4QYA0"/>